<dbReference type="GO" id="GO:0005829">
    <property type="term" value="C:cytosol"/>
    <property type="evidence" value="ECO:0007669"/>
    <property type="project" value="TreeGrafter"/>
</dbReference>
<feature type="binding site" evidence="14">
    <location>
        <position position="115"/>
    </location>
    <ligand>
        <name>NAD(+)</name>
        <dbReference type="ChEBI" id="CHEBI:57540"/>
    </ligand>
</feature>
<evidence type="ECO:0000256" key="10">
    <source>
        <dbReference type="ARBA" id="ARBA00023027"/>
    </source>
</evidence>
<dbReference type="RefSeq" id="WP_321534554.1">
    <property type="nucleotide sequence ID" value="NZ_JARGDL010000001.1"/>
</dbReference>
<keyword evidence="11 14" id="KW-0234">DNA repair</keyword>
<dbReference type="InterPro" id="IPR033136">
    <property type="entry name" value="DNA_ligase_CS"/>
</dbReference>
<dbReference type="InterPro" id="IPR013839">
    <property type="entry name" value="DNAligase_adenylation"/>
</dbReference>
<evidence type="ECO:0000256" key="15">
    <source>
        <dbReference type="RuleBase" id="RU000618"/>
    </source>
</evidence>
<dbReference type="SUPFAM" id="SSF47781">
    <property type="entry name" value="RuvA domain 2-like"/>
    <property type="match status" value="1"/>
</dbReference>
<dbReference type="AlphaFoldDB" id="A0AAE3TD27"/>
<feature type="binding site" evidence="14">
    <location>
        <begin position="83"/>
        <end position="84"/>
    </location>
    <ligand>
        <name>NAD(+)</name>
        <dbReference type="ChEBI" id="CHEBI:57540"/>
    </ligand>
</feature>
<feature type="binding site" evidence="14">
    <location>
        <position position="176"/>
    </location>
    <ligand>
        <name>NAD(+)</name>
        <dbReference type="ChEBI" id="CHEBI:57540"/>
    </ligand>
</feature>
<dbReference type="GO" id="GO:0003911">
    <property type="term" value="F:DNA ligase (NAD+) activity"/>
    <property type="evidence" value="ECO:0007669"/>
    <property type="project" value="UniProtKB-UniRule"/>
</dbReference>
<dbReference type="PROSITE" id="PS50172">
    <property type="entry name" value="BRCT"/>
    <property type="match status" value="1"/>
</dbReference>
<dbReference type="InterPro" id="IPR004150">
    <property type="entry name" value="NAD_DNA_ligase_OB"/>
</dbReference>
<feature type="domain" description="BRCT" evidence="16">
    <location>
        <begin position="594"/>
        <end position="673"/>
    </location>
</feature>
<evidence type="ECO:0000256" key="12">
    <source>
        <dbReference type="ARBA" id="ARBA00034005"/>
    </source>
</evidence>
<dbReference type="InterPro" id="IPR013840">
    <property type="entry name" value="DNAligase_N"/>
</dbReference>
<dbReference type="SUPFAM" id="SSF50249">
    <property type="entry name" value="Nucleic acid-binding proteins"/>
    <property type="match status" value="1"/>
</dbReference>
<organism evidence="17 18">
    <name type="scientific">Stygiobacter electus</name>
    <dbReference type="NCBI Taxonomy" id="3032292"/>
    <lineage>
        <taxon>Bacteria</taxon>
        <taxon>Pseudomonadati</taxon>
        <taxon>Ignavibacteriota</taxon>
        <taxon>Ignavibacteria</taxon>
        <taxon>Ignavibacteriales</taxon>
        <taxon>Melioribacteraceae</taxon>
        <taxon>Stygiobacter</taxon>
    </lineage>
</organism>
<sequence length="673" mass="76729">MTKNQIKNRIDELRKLINKYDYEYYVLNKPSISDYEYDQIFNQLLVLEKEYPEFITSDSPTQRVGSDITNEFKQIKHEVPMLSLANTYSEDELLDFDRRCKEGLPKNEIPEYVCELKIDGVSVSLKYANGKFLYAATRGDGTTGEDITNNVKTIRAVPLSIYDEKFKEIDFEVRGEIYIEKEAFLKWNAERELKGEKTFANPRNTASGTIKLLDPNEVAKRPLQIFLYYLLTDNIELESQFVNLNKMIELGFRVNPNFQLCKNINEVLEYCKKWEKERDNLPYEIDGVVVKVNSIKQQKILGSIARSPRWAVAFKFPAKQTKTKLLKITWQVGRTGALTPVAELEPVLLAGSTISRATLHNIDEIKRKDIREGDIVLIEKGGDVIPKIVAVDLSQRNINSRETIPPENCPVCGHKLFQPENEVAIYCENNECPAQIKARLAHFASRSAMDIEGLGEQLINLFVEKEFLKTYTDIYTLNEKRDELIKIERLGEKSVDNLLASIEKSKEKEFDKVLFALGIRYVGAGAAKKIAHHFKSIDKLINASKEEIESIHEIGESISGSIQRFFSDEHNLILIKKLKDFGLKFSFSETNTEKEYSKLKGKSFVLTGTLSSLTRDEAQRKIENLGGIVTSSVSKNTSYVVVGDKPGSKYDKALKLGITILDEDKFMELINNA</sequence>
<feature type="binding site" evidence="14">
    <location>
        <position position="409"/>
    </location>
    <ligand>
        <name>Zn(2+)</name>
        <dbReference type="ChEBI" id="CHEBI:29105"/>
    </ligand>
</feature>
<comment type="similarity">
    <text evidence="13 14">Belongs to the NAD-dependent DNA ligase family. LigA subfamily.</text>
</comment>
<feature type="binding site" evidence="14">
    <location>
        <position position="138"/>
    </location>
    <ligand>
        <name>NAD(+)</name>
        <dbReference type="ChEBI" id="CHEBI:57540"/>
    </ligand>
</feature>
<evidence type="ECO:0000256" key="6">
    <source>
        <dbReference type="ARBA" id="ARBA00022723"/>
    </source>
</evidence>
<dbReference type="GO" id="GO:0003677">
    <property type="term" value="F:DNA binding"/>
    <property type="evidence" value="ECO:0007669"/>
    <property type="project" value="InterPro"/>
</dbReference>
<dbReference type="PROSITE" id="PS01056">
    <property type="entry name" value="DNA_LIGASE_N2"/>
    <property type="match status" value="1"/>
</dbReference>
<dbReference type="InterPro" id="IPR012340">
    <property type="entry name" value="NA-bd_OB-fold"/>
</dbReference>
<feature type="binding site" evidence="14">
    <location>
        <position position="412"/>
    </location>
    <ligand>
        <name>Zn(2+)</name>
        <dbReference type="ChEBI" id="CHEBI:29105"/>
    </ligand>
</feature>
<evidence type="ECO:0000256" key="13">
    <source>
        <dbReference type="ARBA" id="ARBA00060881"/>
    </source>
</evidence>
<dbReference type="CDD" id="cd17748">
    <property type="entry name" value="BRCT_DNA_ligase_like"/>
    <property type="match status" value="1"/>
</dbReference>
<keyword evidence="7 14" id="KW-0227">DNA damage</keyword>
<dbReference type="FunFam" id="3.40.50.10190:FF:000054">
    <property type="entry name" value="DNA ligase"/>
    <property type="match status" value="1"/>
</dbReference>
<evidence type="ECO:0000256" key="3">
    <source>
        <dbReference type="ARBA" id="ARBA00013308"/>
    </source>
</evidence>
<dbReference type="Pfam" id="PF12826">
    <property type="entry name" value="HHH_2"/>
    <property type="match status" value="1"/>
</dbReference>
<feature type="binding site" evidence="14">
    <location>
        <position position="427"/>
    </location>
    <ligand>
        <name>Zn(2+)</name>
        <dbReference type="ChEBI" id="CHEBI:29105"/>
    </ligand>
</feature>
<accession>A0AAE3TD27</accession>
<comment type="cofactor">
    <cofactor evidence="14">
        <name>Mg(2+)</name>
        <dbReference type="ChEBI" id="CHEBI:18420"/>
    </cofactor>
    <cofactor evidence="14">
        <name>Mn(2+)</name>
        <dbReference type="ChEBI" id="CHEBI:29035"/>
    </cofactor>
</comment>
<dbReference type="GO" id="GO:0006281">
    <property type="term" value="P:DNA repair"/>
    <property type="evidence" value="ECO:0007669"/>
    <property type="project" value="UniProtKB-KW"/>
</dbReference>
<dbReference type="Gene3D" id="1.10.150.20">
    <property type="entry name" value="5' to 3' exonuclease, C-terminal subdomain"/>
    <property type="match status" value="2"/>
</dbReference>
<evidence type="ECO:0000256" key="4">
    <source>
        <dbReference type="ARBA" id="ARBA00022598"/>
    </source>
</evidence>
<reference evidence="17" key="1">
    <citation type="submission" date="2023-03" db="EMBL/GenBank/DDBJ databases">
        <title>Stygiobacter electus gen. nov., sp. nov., facultatively anaerobic thermotolerant bacterium of the class Ignavibacteria from a well of Yessentuki mineral water deposit.</title>
        <authorList>
            <person name="Podosokorskaya O.A."/>
            <person name="Elcheninov A.G."/>
            <person name="Petrova N.F."/>
            <person name="Zavarzina D.G."/>
            <person name="Kublanov I.V."/>
            <person name="Merkel A.Y."/>
        </authorList>
    </citation>
    <scope>NUCLEOTIDE SEQUENCE</scope>
    <source>
        <strain evidence="17">09-Me</strain>
    </source>
</reference>
<evidence type="ECO:0000256" key="5">
    <source>
        <dbReference type="ARBA" id="ARBA00022705"/>
    </source>
</evidence>
<dbReference type="GO" id="GO:0046872">
    <property type="term" value="F:metal ion binding"/>
    <property type="evidence" value="ECO:0007669"/>
    <property type="project" value="UniProtKB-KW"/>
</dbReference>
<evidence type="ECO:0000256" key="1">
    <source>
        <dbReference type="ARBA" id="ARBA00004067"/>
    </source>
</evidence>
<dbReference type="Gene3D" id="6.20.10.30">
    <property type="match status" value="1"/>
</dbReference>
<dbReference type="InterPro" id="IPR001679">
    <property type="entry name" value="DNA_ligase"/>
</dbReference>
<dbReference type="Gene3D" id="2.40.50.140">
    <property type="entry name" value="Nucleic acid-binding proteins"/>
    <property type="match status" value="1"/>
</dbReference>
<name>A0AAE3TD27_9BACT</name>
<dbReference type="InterPro" id="IPR041663">
    <property type="entry name" value="DisA/LigA_HHH"/>
</dbReference>
<dbReference type="SUPFAM" id="SSF56091">
    <property type="entry name" value="DNA ligase/mRNA capping enzyme, catalytic domain"/>
    <property type="match status" value="1"/>
</dbReference>
<dbReference type="EC" id="6.5.1.2" evidence="2 14"/>
<comment type="catalytic activity">
    <reaction evidence="12 14 15">
        <text>NAD(+) + (deoxyribonucleotide)n-3'-hydroxyl + 5'-phospho-(deoxyribonucleotide)m = (deoxyribonucleotide)n+m + AMP + beta-nicotinamide D-nucleotide.</text>
        <dbReference type="EC" id="6.5.1.2"/>
    </reaction>
</comment>
<dbReference type="Pfam" id="PF01653">
    <property type="entry name" value="DNA_ligase_aden"/>
    <property type="match status" value="1"/>
</dbReference>
<dbReference type="InterPro" id="IPR010994">
    <property type="entry name" value="RuvA_2-like"/>
</dbReference>
<evidence type="ECO:0000256" key="14">
    <source>
        <dbReference type="HAMAP-Rule" id="MF_01588"/>
    </source>
</evidence>
<feature type="binding site" evidence="14">
    <location>
        <begin position="34"/>
        <end position="38"/>
    </location>
    <ligand>
        <name>NAD(+)</name>
        <dbReference type="ChEBI" id="CHEBI:57540"/>
    </ligand>
</feature>
<dbReference type="NCBIfam" id="TIGR00575">
    <property type="entry name" value="dnlj"/>
    <property type="match status" value="1"/>
</dbReference>
<dbReference type="SMART" id="SM00532">
    <property type="entry name" value="LIGANc"/>
    <property type="match status" value="1"/>
</dbReference>
<dbReference type="SMART" id="SM00292">
    <property type="entry name" value="BRCT"/>
    <property type="match status" value="1"/>
</dbReference>
<evidence type="ECO:0000256" key="8">
    <source>
        <dbReference type="ARBA" id="ARBA00022833"/>
    </source>
</evidence>
<dbReference type="EMBL" id="JARGDL010000001">
    <property type="protein sequence ID" value="MDF1610788.1"/>
    <property type="molecule type" value="Genomic_DNA"/>
</dbReference>
<evidence type="ECO:0000259" key="16">
    <source>
        <dbReference type="PROSITE" id="PS50172"/>
    </source>
</evidence>
<keyword evidence="18" id="KW-1185">Reference proteome</keyword>
<dbReference type="GO" id="GO:0006260">
    <property type="term" value="P:DNA replication"/>
    <property type="evidence" value="ECO:0007669"/>
    <property type="project" value="UniProtKB-KW"/>
</dbReference>
<comment type="function">
    <text evidence="1 14">DNA ligase that catalyzes the formation of phosphodiester linkages between 5'-phosphoryl and 3'-hydroxyl groups in double-stranded DNA using NAD as a coenzyme and as the energy source for the reaction. It is essential for DNA replication and repair of damaged DNA.</text>
</comment>
<evidence type="ECO:0000256" key="2">
    <source>
        <dbReference type="ARBA" id="ARBA00012722"/>
    </source>
</evidence>
<dbReference type="FunFam" id="3.30.470.30:FF:000001">
    <property type="entry name" value="DNA ligase"/>
    <property type="match status" value="1"/>
</dbReference>
<dbReference type="PROSITE" id="PS01055">
    <property type="entry name" value="DNA_LIGASE_N1"/>
    <property type="match status" value="1"/>
</dbReference>
<dbReference type="InterPro" id="IPR018239">
    <property type="entry name" value="DNA_ligase_AS"/>
</dbReference>
<evidence type="ECO:0000256" key="7">
    <source>
        <dbReference type="ARBA" id="ARBA00022763"/>
    </source>
</evidence>
<dbReference type="FunFam" id="1.10.287.610:FF:000002">
    <property type="entry name" value="DNA ligase"/>
    <property type="match status" value="1"/>
</dbReference>
<dbReference type="SMART" id="SM00278">
    <property type="entry name" value="HhH1"/>
    <property type="match status" value="2"/>
</dbReference>
<dbReference type="Gene3D" id="1.10.287.610">
    <property type="entry name" value="Helix hairpin bin"/>
    <property type="match status" value="1"/>
</dbReference>
<dbReference type="InterPro" id="IPR004149">
    <property type="entry name" value="Znf_DNAligase_C4"/>
</dbReference>
<dbReference type="Gene3D" id="3.40.50.10190">
    <property type="entry name" value="BRCT domain"/>
    <property type="match status" value="1"/>
</dbReference>
<dbReference type="Gene3D" id="3.30.470.30">
    <property type="entry name" value="DNA ligase/mRNA capping enzyme"/>
    <property type="match status" value="1"/>
</dbReference>
<dbReference type="NCBIfam" id="NF005932">
    <property type="entry name" value="PRK07956.1"/>
    <property type="match status" value="1"/>
</dbReference>
<proteinExistence type="inferred from homology"/>
<dbReference type="Pfam" id="PF03120">
    <property type="entry name" value="OB_DNA_ligase"/>
    <property type="match status" value="1"/>
</dbReference>
<dbReference type="HAMAP" id="MF_01588">
    <property type="entry name" value="DNA_ligase_A"/>
    <property type="match status" value="1"/>
</dbReference>
<evidence type="ECO:0000313" key="18">
    <source>
        <dbReference type="Proteomes" id="UP001221302"/>
    </source>
</evidence>
<dbReference type="PANTHER" id="PTHR23389:SF9">
    <property type="entry name" value="DNA LIGASE"/>
    <property type="match status" value="1"/>
</dbReference>
<dbReference type="PANTHER" id="PTHR23389">
    <property type="entry name" value="CHROMOSOME TRANSMISSION FIDELITY FACTOR 18"/>
    <property type="match status" value="1"/>
</dbReference>
<dbReference type="FunFam" id="1.10.150.20:FF:000006">
    <property type="entry name" value="DNA ligase"/>
    <property type="match status" value="1"/>
</dbReference>
<dbReference type="FunFam" id="2.40.50.140:FF:000012">
    <property type="entry name" value="DNA ligase"/>
    <property type="match status" value="1"/>
</dbReference>
<dbReference type="InterPro" id="IPR001357">
    <property type="entry name" value="BRCT_dom"/>
</dbReference>
<dbReference type="Pfam" id="PF00533">
    <property type="entry name" value="BRCT"/>
    <property type="match status" value="1"/>
</dbReference>
<feature type="binding site" evidence="14">
    <location>
        <position position="432"/>
    </location>
    <ligand>
        <name>Zn(2+)</name>
        <dbReference type="ChEBI" id="CHEBI:29105"/>
    </ligand>
</feature>
<keyword evidence="8 14" id="KW-0862">Zinc</keyword>
<evidence type="ECO:0000256" key="9">
    <source>
        <dbReference type="ARBA" id="ARBA00022842"/>
    </source>
</evidence>
<dbReference type="CDD" id="cd00114">
    <property type="entry name" value="LIGANc"/>
    <property type="match status" value="1"/>
</dbReference>
<dbReference type="PIRSF" id="PIRSF001604">
    <property type="entry name" value="LigA"/>
    <property type="match status" value="1"/>
</dbReference>
<comment type="caution">
    <text evidence="17">The sequence shown here is derived from an EMBL/GenBank/DDBJ whole genome shotgun (WGS) entry which is preliminary data.</text>
</comment>
<keyword evidence="14" id="KW-0464">Manganese</keyword>
<feature type="binding site" evidence="14">
    <location>
        <position position="291"/>
    </location>
    <ligand>
        <name>NAD(+)</name>
        <dbReference type="ChEBI" id="CHEBI:57540"/>
    </ligand>
</feature>
<protein>
    <recommendedName>
        <fullName evidence="3 14">DNA ligase</fullName>
        <ecNumber evidence="2 14">6.5.1.2</ecNumber>
    </recommendedName>
    <alternativeName>
        <fullName evidence="14">Polydeoxyribonucleotide synthase [NAD(+)]</fullName>
    </alternativeName>
</protein>
<keyword evidence="10 14" id="KW-0520">NAD</keyword>
<dbReference type="Pfam" id="PF03119">
    <property type="entry name" value="DNA_ligase_ZBD"/>
    <property type="match status" value="1"/>
</dbReference>
<feature type="binding site" evidence="14">
    <location>
        <position position="315"/>
    </location>
    <ligand>
        <name>NAD(+)</name>
        <dbReference type="ChEBI" id="CHEBI:57540"/>
    </ligand>
</feature>
<dbReference type="Proteomes" id="UP001221302">
    <property type="component" value="Unassembled WGS sequence"/>
</dbReference>
<evidence type="ECO:0000313" key="17">
    <source>
        <dbReference type="EMBL" id="MDF1610788.1"/>
    </source>
</evidence>
<keyword evidence="5 14" id="KW-0235">DNA replication</keyword>
<keyword evidence="6 14" id="KW-0479">Metal-binding</keyword>
<keyword evidence="4 14" id="KW-0436">Ligase</keyword>
<evidence type="ECO:0000256" key="11">
    <source>
        <dbReference type="ARBA" id="ARBA00023204"/>
    </source>
</evidence>
<dbReference type="SUPFAM" id="SSF52113">
    <property type="entry name" value="BRCT domain"/>
    <property type="match status" value="1"/>
</dbReference>
<dbReference type="FunFam" id="1.10.150.20:FF:000007">
    <property type="entry name" value="DNA ligase"/>
    <property type="match status" value="1"/>
</dbReference>
<gene>
    <name evidence="14 17" type="primary">ligA</name>
    <name evidence="17" type="ORF">P0M35_01375</name>
</gene>
<dbReference type="InterPro" id="IPR036420">
    <property type="entry name" value="BRCT_dom_sf"/>
</dbReference>
<feature type="active site" description="N6-AMP-lysine intermediate" evidence="14">
    <location>
        <position position="117"/>
    </location>
</feature>
<dbReference type="InterPro" id="IPR003583">
    <property type="entry name" value="Hlx-hairpin-Hlx_DNA-bd_motif"/>
</dbReference>
<keyword evidence="9 14" id="KW-0460">Magnesium</keyword>